<name>A0A2T5JGK0_9SPHI</name>
<evidence type="ECO:0000313" key="2">
    <source>
        <dbReference type="EMBL" id="PTR01548.1"/>
    </source>
</evidence>
<evidence type="ECO:0000256" key="1">
    <source>
        <dbReference type="SAM" id="SignalP"/>
    </source>
</evidence>
<comment type="caution">
    <text evidence="2">The sequence shown here is derived from an EMBL/GenBank/DDBJ whole genome shotgun (WGS) entry which is preliminary data.</text>
</comment>
<dbReference type="RefSeq" id="WP_107826925.1">
    <property type="nucleotide sequence ID" value="NZ_CP160205.1"/>
</dbReference>
<keyword evidence="1" id="KW-0732">Signal</keyword>
<sequence length="266" mass="29798">MKIKSPVILTTLLAINGLAHAQVLLKANGSADAYKHISSVLGGDACEVPDCVHPVKHITEQFDDQLHENVFVFHAHATIDNDRCRNFDRQRIEIKTYGPSAHNLKGEHGETVVYTWKFKLDSNFRAQPTFTHIHQIKAGDGDAGAPIITLTPRYGKPDELEVIHTGASKASSQGRLTGVPLADFRGTWVEVSEKLRYDTQGSYQITIKRVSDGKVLLAYSNDHIDLWRDGTSFCRPKWGIYRSLKSPSYIRDEDIRFADIGITELK</sequence>
<dbReference type="Gene3D" id="2.60.120.200">
    <property type="match status" value="1"/>
</dbReference>
<dbReference type="EMBL" id="QAOQ01000001">
    <property type="protein sequence ID" value="PTR01548.1"/>
    <property type="molecule type" value="Genomic_DNA"/>
</dbReference>
<dbReference type="AlphaFoldDB" id="A0A2T5JGK0"/>
<keyword evidence="2" id="KW-0456">Lyase</keyword>
<proteinExistence type="predicted"/>
<dbReference type="GO" id="GO:0016829">
    <property type="term" value="F:lyase activity"/>
    <property type="evidence" value="ECO:0007669"/>
    <property type="project" value="UniProtKB-KW"/>
</dbReference>
<keyword evidence="3" id="KW-1185">Reference proteome</keyword>
<dbReference type="OrthoDB" id="624837at2"/>
<protein>
    <submittedName>
        <fullName evidence="2">Polysaccharide lyase-like protein</fullName>
    </submittedName>
</protein>
<evidence type="ECO:0000313" key="3">
    <source>
        <dbReference type="Proteomes" id="UP000244168"/>
    </source>
</evidence>
<feature type="signal peptide" evidence="1">
    <location>
        <begin position="1"/>
        <end position="21"/>
    </location>
</feature>
<feature type="chain" id="PRO_5015612105" evidence="1">
    <location>
        <begin position="22"/>
        <end position="266"/>
    </location>
</feature>
<dbReference type="Proteomes" id="UP000244168">
    <property type="component" value="Unassembled WGS sequence"/>
</dbReference>
<reference evidence="2 3" key="1">
    <citation type="submission" date="2018-04" db="EMBL/GenBank/DDBJ databases">
        <title>Genomic Encyclopedia of Archaeal and Bacterial Type Strains, Phase II (KMG-II): from individual species to whole genera.</title>
        <authorList>
            <person name="Goeker M."/>
        </authorList>
    </citation>
    <scope>NUCLEOTIDE SEQUENCE [LARGE SCALE GENOMIC DNA]</scope>
    <source>
        <strain evidence="2 3">DSM 26809</strain>
    </source>
</reference>
<gene>
    <name evidence="2" type="ORF">C8P68_101782</name>
</gene>
<organism evidence="2 3">
    <name type="scientific">Mucilaginibacter yixingensis</name>
    <dbReference type="NCBI Taxonomy" id="1295612"/>
    <lineage>
        <taxon>Bacteria</taxon>
        <taxon>Pseudomonadati</taxon>
        <taxon>Bacteroidota</taxon>
        <taxon>Sphingobacteriia</taxon>
        <taxon>Sphingobacteriales</taxon>
        <taxon>Sphingobacteriaceae</taxon>
        <taxon>Mucilaginibacter</taxon>
    </lineage>
</organism>
<accession>A0A2T5JGK0</accession>